<reference evidence="6 7" key="1">
    <citation type="submission" date="2018-07" db="EMBL/GenBank/DDBJ databases">
        <title>Motiliproteus coralliicola sp. nov., a bacterium isolated from Coral.</title>
        <authorList>
            <person name="Wang G."/>
        </authorList>
    </citation>
    <scope>NUCLEOTIDE SEQUENCE [LARGE SCALE GENOMIC DNA]</scope>
    <source>
        <strain evidence="6 7">C34</strain>
    </source>
</reference>
<dbReference type="GO" id="GO:0030170">
    <property type="term" value="F:pyridoxal phosphate binding"/>
    <property type="evidence" value="ECO:0007669"/>
    <property type="project" value="InterPro"/>
</dbReference>
<dbReference type="EC" id="4.3.1.18" evidence="4"/>
<dbReference type="GO" id="GO:0008721">
    <property type="term" value="F:D-serine ammonia-lyase activity"/>
    <property type="evidence" value="ECO:0007669"/>
    <property type="project" value="UniProtKB-EC"/>
</dbReference>
<dbReference type="AlphaFoldDB" id="A0A369WGK4"/>
<dbReference type="Pfam" id="PF00291">
    <property type="entry name" value="PALP"/>
    <property type="match status" value="1"/>
</dbReference>
<protein>
    <recommendedName>
        <fullName evidence="4">Probable D-serine dehydratase</fullName>
        <ecNumber evidence="4">4.3.1.18</ecNumber>
    </recommendedName>
    <alternativeName>
        <fullName evidence="4">D-serine deaminase</fullName>
        <shortName evidence="4">DSD</shortName>
    </alternativeName>
</protein>
<dbReference type="PANTHER" id="PTHR48078:SF9">
    <property type="entry name" value="D-SERINE DEHYDRATASE"/>
    <property type="match status" value="1"/>
</dbReference>
<comment type="similarity">
    <text evidence="4">Belongs to the serine/threonine dehydratase family. DsdA subfamily.</text>
</comment>
<dbReference type="InterPro" id="IPR011780">
    <property type="entry name" value="D_Ser_am_lyase"/>
</dbReference>
<accession>A0A369WGK4</accession>
<gene>
    <name evidence="4" type="primary">dsdA</name>
    <name evidence="6" type="ORF">DV711_13205</name>
</gene>
<dbReference type="InterPro" id="IPR001926">
    <property type="entry name" value="TrpB-like_PALP"/>
</dbReference>
<evidence type="ECO:0000259" key="5">
    <source>
        <dbReference type="Pfam" id="PF00291"/>
    </source>
</evidence>
<dbReference type="Gene3D" id="3.40.50.1100">
    <property type="match status" value="2"/>
</dbReference>
<dbReference type="InterPro" id="IPR050147">
    <property type="entry name" value="Ser/Thr_Dehydratase"/>
</dbReference>
<feature type="domain" description="Tryptophan synthase beta chain-like PALP" evidence="5">
    <location>
        <begin position="67"/>
        <end position="381"/>
    </location>
</feature>
<dbReference type="GO" id="GO:0009097">
    <property type="term" value="P:isoleucine biosynthetic process"/>
    <property type="evidence" value="ECO:0007669"/>
    <property type="project" value="TreeGrafter"/>
</dbReference>
<evidence type="ECO:0000256" key="3">
    <source>
        <dbReference type="ARBA" id="ARBA00023239"/>
    </source>
</evidence>
<comment type="cofactor">
    <cofactor evidence="1 4">
        <name>pyridoxal 5'-phosphate</name>
        <dbReference type="ChEBI" id="CHEBI:597326"/>
    </cofactor>
</comment>
<keyword evidence="3 4" id="KW-0456">Lyase</keyword>
<dbReference type="SUPFAM" id="SSF53686">
    <property type="entry name" value="Tryptophan synthase beta subunit-like PLP-dependent enzymes"/>
    <property type="match status" value="1"/>
</dbReference>
<dbReference type="GO" id="GO:0036088">
    <property type="term" value="P:D-serine catabolic process"/>
    <property type="evidence" value="ECO:0007669"/>
    <property type="project" value="TreeGrafter"/>
</dbReference>
<keyword evidence="7" id="KW-1185">Reference proteome</keyword>
<comment type="caution">
    <text evidence="6">The sequence shown here is derived from an EMBL/GenBank/DDBJ whole genome shotgun (WGS) entry which is preliminary data.</text>
</comment>
<keyword evidence="2 4" id="KW-0663">Pyridoxal phosphate</keyword>
<evidence type="ECO:0000256" key="2">
    <source>
        <dbReference type="ARBA" id="ARBA00022898"/>
    </source>
</evidence>
<evidence type="ECO:0000256" key="4">
    <source>
        <dbReference type="HAMAP-Rule" id="MF_01030"/>
    </source>
</evidence>
<evidence type="ECO:0000313" key="7">
    <source>
        <dbReference type="Proteomes" id="UP000253769"/>
    </source>
</evidence>
<comment type="catalytic activity">
    <reaction evidence="4">
        <text>D-serine = pyruvate + NH4(+)</text>
        <dbReference type="Rhea" id="RHEA:13977"/>
        <dbReference type="ChEBI" id="CHEBI:15361"/>
        <dbReference type="ChEBI" id="CHEBI:28938"/>
        <dbReference type="ChEBI" id="CHEBI:35247"/>
        <dbReference type="EC" id="4.3.1.18"/>
    </reaction>
</comment>
<dbReference type="NCBIfam" id="TIGR02035">
    <property type="entry name" value="D_Ser_am_lyase"/>
    <property type="match status" value="1"/>
</dbReference>
<organism evidence="6 7">
    <name type="scientific">Motiliproteus coralliicola</name>
    <dbReference type="NCBI Taxonomy" id="2283196"/>
    <lineage>
        <taxon>Bacteria</taxon>
        <taxon>Pseudomonadati</taxon>
        <taxon>Pseudomonadota</taxon>
        <taxon>Gammaproteobacteria</taxon>
        <taxon>Oceanospirillales</taxon>
        <taxon>Oceanospirillaceae</taxon>
        <taxon>Motiliproteus</taxon>
    </lineage>
</organism>
<dbReference type="InterPro" id="IPR036052">
    <property type="entry name" value="TrpB-like_PALP_sf"/>
</dbReference>
<dbReference type="OrthoDB" id="9780546at2"/>
<dbReference type="PANTHER" id="PTHR48078">
    <property type="entry name" value="THREONINE DEHYDRATASE, MITOCHONDRIAL-RELATED"/>
    <property type="match status" value="1"/>
</dbReference>
<dbReference type="NCBIfam" id="NF002823">
    <property type="entry name" value="PRK02991.1"/>
    <property type="match status" value="1"/>
</dbReference>
<sequence length="438" mass="47348">MPHLAISPQQQEQMKAATPLLWLNDRYQNSEAAPARPSTKLLYRASARLERCAPLLQQLFPELEPSQGLIESPLLSAAALNQQINPLGGQLLLKADHALPIAGSIKARGGIHEVLCFAEKLALEQGLLSSIEDDYAKLAGDEARELFGRYTLAVGSTGNLGLSIGVTGAALGFRTQVHMSADAKEWKKERLRRRGVDVVEHQADYGVAVAAGRRNAQADPHCYFVDDERSPELFFGYATAALRLQQQLQQQGIIVDADHPLFVYLPSGVGGAPGGITFGLKQLFGDHVHCFLAEPVQAPCTLLGLAGEPGSEPLPCYDFGLNVDTDADGLAVGTASAWVCEAIRDLCSGVYTATDRQLYQQLYQLKSLENIEVEPSAAIGCLGPAMLNSESGQQYLQQHQLCGRLDQSTHIAWLTGGSLVPAQEYQRYLAQAKSCLES</sequence>
<feature type="modified residue" description="N6-(pyridoxal phosphate)lysine" evidence="4">
    <location>
        <position position="106"/>
    </location>
</feature>
<dbReference type="Proteomes" id="UP000253769">
    <property type="component" value="Unassembled WGS sequence"/>
</dbReference>
<dbReference type="HAMAP" id="MF_01030">
    <property type="entry name" value="D_Ser_dehydrat"/>
    <property type="match status" value="1"/>
</dbReference>
<evidence type="ECO:0000313" key="6">
    <source>
        <dbReference type="EMBL" id="RDE19824.1"/>
    </source>
</evidence>
<dbReference type="GO" id="GO:0016836">
    <property type="term" value="F:hydro-lyase activity"/>
    <property type="evidence" value="ECO:0007669"/>
    <property type="project" value="UniProtKB-UniRule"/>
</dbReference>
<proteinExistence type="inferred from homology"/>
<dbReference type="RefSeq" id="WP_114696169.1">
    <property type="nucleotide sequence ID" value="NZ_QQOH01000003.1"/>
</dbReference>
<name>A0A369WGK4_9GAMM</name>
<evidence type="ECO:0000256" key="1">
    <source>
        <dbReference type="ARBA" id="ARBA00001933"/>
    </source>
</evidence>
<dbReference type="EMBL" id="QQOH01000003">
    <property type="protein sequence ID" value="RDE19824.1"/>
    <property type="molecule type" value="Genomic_DNA"/>
</dbReference>